<name>A0AAW2HUH6_9NEOP</name>
<evidence type="ECO:0000256" key="8">
    <source>
        <dbReference type="RuleBase" id="RU000682"/>
    </source>
</evidence>
<evidence type="ECO:0000256" key="5">
    <source>
        <dbReference type="ARBA" id="ARBA00023155"/>
    </source>
</evidence>
<dbReference type="AlphaFoldDB" id="A0AAW2HUH6"/>
<dbReference type="GO" id="GO:0000981">
    <property type="term" value="F:DNA-binding transcription factor activity, RNA polymerase II-specific"/>
    <property type="evidence" value="ECO:0007669"/>
    <property type="project" value="InterPro"/>
</dbReference>
<feature type="region of interest" description="Disordered" evidence="9">
    <location>
        <begin position="206"/>
        <end position="287"/>
    </location>
</feature>
<dbReference type="GO" id="GO:0000978">
    <property type="term" value="F:RNA polymerase II cis-regulatory region sequence-specific DNA binding"/>
    <property type="evidence" value="ECO:0007669"/>
    <property type="project" value="TreeGrafter"/>
</dbReference>
<dbReference type="InterPro" id="IPR017970">
    <property type="entry name" value="Homeobox_CS"/>
</dbReference>
<comment type="caution">
    <text evidence="11">The sequence shown here is derived from an EMBL/GenBank/DDBJ whole genome shotgun (WGS) entry which is preliminary data.</text>
</comment>
<feature type="compositionally biased region" description="Basic residues" evidence="9">
    <location>
        <begin position="352"/>
        <end position="365"/>
    </location>
</feature>
<keyword evidence="4 7" id="KW-0238">DNA-binding</keyword>
<evidence type="ECO:0000256" key="2">
    <source>
        <dbReference type="ARBA" id="ARBA00022473"/>
    </source>
</evidence>
<feature type="compositionally biased region" description="Polar residues" evidence="9">
    <location>
        <begin position="206"/>
        <end position="232"/>
    </location>
</feature>
<protein>
    <recommendedName>
        <fullName evidence="10">Homeobox domain-containing protein</fullName>
    </recommendedName>
</protein>
<keyword evidence="2" id="KW-0217">Developmental protein</keyword>
<dbReference type="EMBL" id="JARGDH010000003">
    <property type="protein sequence ID" value="KAL0273627.1"/>
    <property type="molecule type" value="Genomic_DNA"/>
</dbReference>
<evidence type="ECO:0000256" key="7">
    <source>
        <dbReference type="PROSITE-ProRule" id="PRU00108"/>
    </source>
</evidence>
<dbReference type="Gene3D" id="1.10.10.60">
    <property type="entry name" value="Homeodomain-like"/>
    <property type="match status" value="1"/>
</dbReference>
<dbReference type="SUPFAM" id="SSF46689">
    <property type="entry name" value="Homeodomain-like"/>
    <property type="match status" value="1"/>
</dbReference>
<dbReference type="Pfam" id="PF00046">
    <property type="entry name" value="Homeodomain"/>
    <property type="match status" value="1"/>
</dbReference>
<evidence type="ECO:0000256" key="9">
    <source>
        <dbReference type="SAM" id="MobiDB-lite"/>
    </source>
</evidence>
<dbReference type="PANTHER" id="PTHR45793:SF5">
    <property type="entry name" value="HOMEOTIC PROTEIN OCELLILESS"/>
    <property type="match status" value="1"/>
</dbReference>
<evidence type="ECO:0000256" key="6">
    <source>
        <dbReference type="ARBA" id="ARBA00023242"/>
    </source>
</evidence>
<keyword evidence="5 7" id="KW-0371">Homeobox</keyword>
<keyword evidence="3" id="KW-0524">Neurogenesis</keyword>
<reference evidence="11" key="1">
    <citation type="journal article" date="2024" name="Gigascience">
        <title>Chromosome-level genome of the poultry shaft louse Menopon gallinae provides insight into the host-switching and adaptive evolution of parasitic lice.</title>
        <authorList>
            <person name="Xu Y."/>
            <person name="Ma L."/>
            <person name="Liu S."/>
            <person name="Liang Y."/>
            <person name="Liu Q."/>
            <person name="He Z."/>
            <person name="Tian L."/>
            <person name="Duan Y."/>
            <person name="Cai W."/>
            <person name="Li H."/>
            <person name="Song F."/>
        </authorList>
    </citation>
    <scope>NUCLEOTIDE SEQUENCE</scope>
    <source>
        <strain evidence="11">Cailab_2023a</strain>
    </source>
</reference>
<dbReference type="CDD" id="cd00086">
    <property type="entry name" value="homeodomain"/>
    <property type="match status" value="1"/>
</dbReference>
<dbReference type="GO" id="GO:0007399">
    <property type="term" value="P:nervous system development"/>
    <property type="evidence" value="ECO:0007669"/>
    <property type="project" value="UniProtKB-KW"/>
</dbReference>
<feature type="region of interest" description="Disordered" evidence="9">
    <location>
        <begin position="347"/>
        <end position="377"/>
    </location>
</feature>
<evidence type="ECO:0000256" key="1">
    <source>
        <dbReference type="ARBA" id="ARBA00004123"/>
    </source>
</evidence>
<feature type="region of interest" description="Disordered" evidence="9">
    <location>
        <begin position="110"/>
        <end position="189"/>
    </location>
</feature>
<feature type="compositionally biased region" description="Low complexity" evidence="9">
    <location>
        <begin position="158"/>
        <end position="189"/>
    </location>
</feature>
<dbReference type="PROSITE" id="PS50071">
    <property type="entry name" value="HOMEOBOX_2"/>
    <property type="match status" value="1"/>
</dbReference>
<feature type="DNA-binding region" description="Homeobox" evidence="7">
    <location>
        <begin position="53"/>
        <end position="112"/>
    </location>
</feature>
<evidence type="ECO:0000256" key="4">
    <source>
        <dbReference type="ARBA" id="ARBA00023125"/>
    </source>
</evidence>
<organism evidence="11">
    <name type="scientific">Menopon gallinae</name>
    <name type="common">poultry shaft louse</name>
    <dbReference type="NCBI Taxonomy" id="328185"/>
    <lineage>
        <taxon>Eukaryota</taxon>
        <taxon>Metazoa</taxon>
        <taxon>Ecdysozoa</taxon>
        <taxon>Arthropoda</taxon>
        <taxon>Hexapoda</taxon>
        <taxon>Insecta</taxon>
        <taxon>Pterygota</taxon>
        <taxon>Neoptera</taxon>
        <taxon>Paraneoptera</taxon>
        <taxon>Psocodea</taxon>
        <taxon>Troctomorpha</taxon>
        <taxon>Phthiraptera</taxon>
        <taxon>Amblycera</taxon>
        <taxon>Menoponidae</taxon>
        <taxon>Menopon</taxon>
    </lineage>
</organism>
<evidence type="ECO:0000313" key="11">
    <source>
        <dbReference type="EMBL" id="KAL0273627.1"/>
    </source>
</evidence>
<accession>A0AAW2HUH6</accession>
<gene>
    <name evidence="11" type="ORF">PYX00_006257</name>
</gene>
<dbReference type="PROSITE" id="PS00027">
    <property type="entry name" value="HOMEOBOX_1"/>
    <property type="match status" value="1"/>
</dbReference>
<dbReference type="InterPro" id="IPR001356">
    <property type="entry name" value="HD"/>
</dbReference>
<proteinExistence type="predicted"/>
<dbReference type="PANTHER" id="PTHR45793">
    <property type="entry name" value="HOMEOBOX PROTEIN"/>
    <property type="match status" value="1"/>
</dbReference>
<feature type="domain" description="Homeobox" evidence="10">
    <location>
        <begin position="51"/>
        <end position="111"/>
    </location>
</feature>
<dbReference type="SMART" id="SM00389">
    <property type="entry name" value="HOX"/>
    <property type="match status" value="1"/>
</dbReference>
<dbReference type="GO" id="GO:0005634">
    <property type="term" value="C:nucleus"/>
    <property type="evidence" value="ECO:0007669"/>
    <property type="project" value="UniProtKB-SubCell"/>
</dbReference>
<dbReference type="InterPro" id="IPR009057">
    <property type="entry name" value="Homeodomain-like_sf"/>
</dbReference>
<evidence type="ECO:0000259" key="10">
    <source>
        <dbReference type="PROSITE" id="PS50071"/>
    </source>
</evidence>
<comment type="subcellular location">
    <subcellularLocation>
        <location evidence="1 7 8">Nucleus</location>
    </subcellularLocation>
</comment>
<feature type="compositionally biased region" description="Low complexity" evidence="9">
    <location>
        <begin position="110"/>
        <end position="149"/>
    </location>
</feature>
<evidence type="ECO:0000256" key="3">
    <source>
        <dbReference type="ARBA" id="ARBA00022902"/>
    </source>
</evidence>
<dbReference type="FunFam" id="1.10.10.60:FF:000068">
    <property type="entry name" value="Orthodenticle homeobox 1"/>
    <property type="match status" value="1"/>
</dbReference>
<sequence length="418" mass="44843">MDYSMDFPVGLGHMAGYLKGPQFPGHGPPALAGPFGLGHTLDHSPYGANARKQRRERTTFTRQQLDVLETLFAKTRYPDIFMREEVALKINLPESRVQVWFKNRRAKCRQQLQQQQQQSLHGNSKNSSSRTTSSSSSSAASTTVSTNSALNVSKNVGSNSIPISQHSSGSNSNNNNNNNNNNDKNSKGQSFPIALLTSTVIGKQTTITPLNSSPPSGNPITPNSIGSNSDSASPPIHVIKKEVSPSKSGYSTNPVSGQPQRVPSTSLGSASSVMATPSPPVTPGGYGQSQMSEMPMGGYYWGSNSGSQPHCYTSPYGYYGNMDYFSSSGTMAHTMSHHNNMGFSAGSGNNSSHHHSSLTMNHHHSPSLGHHTSAAGYNHQSMPGTYSGYHQSFTSSRHATECSLDYGINSSGDKYQMV</sequence>
<keyword evidence="6 7" id="KW-0539">Nucleus</keyword>
<feature type="compositionally biased region" description="Polar residues" evidence="9">
    <location>
        <begin position="245"/>
        <end position="275"/>
    </location>
</feature>
<dbReference type="GO" id="GO:0045944">
    <property type="term" value="P:positive regulation of transcription by RNA polymerase II"/>
    <property type="evidence" value="ECO:0007669"/>
    <property type="project" value="UniProtKB-ARBA"/>
</dbReference>